<name>A0A8J7DT67_9CYAN</name>
<gene>
    <name evidence="1" type="ORF">IQ249_05985</name>
</gene>
<evidence type="ECO:0000313" key="1">
    <source>
        <dbReference type="EMBL" id="MBE9115447.1"/>
    </source>
</evidence>
<keyword evidence="2" id="KW-1185">Reference proteome</keyword>
<reference evidence="1" key="1">
    <citation type="submission" date="2020-10" db="EMBL/GenBank/DDBJ databases">
        <authorList>
            <person name="Castelo-Branco R."/>
            <person name="Eusebio N."/>
            <person name="Adriana R."/>
            <person name="Vieira A."/>
            <person name="Brugerolle De Fraissinette N."/>
            <person name="Rezende De Castro R."/>
            <person name="Schneider M.P."/>
            <person name="Vasconcelos V."/>
            <person name="Leao P.N."/>
        </authorList>
    </citation>
    <scope>NUCLEOTIDE SEQUENCE</scope>
    <source>
        <strain evidence="1">LEGE 07157</strain>
    </source>
</reference>
<protein>
    <submittedName>
        <fullName evidence="1">Uncharacterized protein</fullName>
    </submittedName>
</protein>
<dbReference type="RefSeq" id="WP_194028545.1">
    <property type="nucleotide sequence ID" value="NZ_JADEWZ010000007.1"/>
</dbReference>
<accession>A0A8J7DT67</accession>
<organism evidence="1 2">
    <name type="scientific">Lusitaniella coriacea LEGE 07157</name>
    <dbReference type="NCBI Taxonomy" id="945747"/>
    <lineage>
        <taxon>Bacteria</taxon>
        <taxon>Bacillati</taxon>
        <taxon>Cyanobacteriota</taxon>
        <taxon>Cyanophyceae</taxon>
        <taxon>Spirulinales</taxon>
        <taxon>Lusitaniellaceae</taxon>
        <taxon>Lusitaniella</taxon>
    </lineage>
</organism>
<comment type="caution">
    <text evidence="1">The sequence shown here is derived from an EMBL/GenBank/DDBJ whole genome shotgun (WGS) entry which is preliminary data.</text>
</comment>
<sequence>MDNKKLKLWNDFCGRYFQDKLNIPLFSTNGNIVNIKEYGKNNRLILQRSEQMENLVIEEVSKVIQDFEAGTDIYEGLIYTMYYQMKNDDNSDLVVPLYIGKSEKFGNRGNNLSANIKGINNNGNKNYFCRWGDNYAYHIGNLSAVICPNHPHNKIKRTYQNWASLLFDNYPNAYPSNIPRLKKDVFFLIHAWQKGSIGIFPEFGNTTLTALEYQLISVAATLFPKSILNQEGVNRRRTMWLAWLSLYSVSFSEYLLRSR</sequence>
<proteinExistence type="predicted"/>
<dbReference type="EMBL" id="JADEWZ010000007">
    <property type="protein sequence ID" value="MBE9115447.1"/>
    <property type="molecule type" value="Genomic_DNA"/>
</dbReference>
<dbReference type="AlphaFoldDB" id="A0A8J7DT67"/>
<evidence type="ECO:0000313" key="2">
    <source>
        <dbReference type="Proteomes" id="UP000654482"/>
    </source>
</evidence>
<dbReference type="Proteomes" id="UP000654482">
    <property type="component" value="Unassembled WGS sequence"/>
</dbReference>